<organism evidence="1 2">
    <name type="scientific">Pleurodeles waltl</name>
    <name type="common">Iberian ribbed newt</name>
    <dbReference type="NCBI Taxonomy" id="8319"/>
    <lineage>
        <taxon>Eukaryota</taxon>
        <taxon>Metazoa</taxon>
        <taxon>Chordata</taxon>
        <taxon>Craniata</taxon>
        <taxon>Vertebrata</taxon>
        <taxon>Euteleostomi</taxon>
        <taxon>Amphibia</taxon>
        <taxon>Batrachia</taxon>
        <taxon>Caudata</taxon>
        <taxon>Salamandroidea</taxon>
        <taxon>Salamandridae</taxon>
        <taxon>Pleurodelinae</taxon>
        <taxon>Pleurodeles</taxon>
    </lineage>
</organism>
<proteinExistence type="predicted"/>
<dbReference type="Proteomes" id="UP001066276">
    <property type="component" value="Chromosome 12"/>
</dbReference>
<dbReference type="EMBL" id="JANPWB010000016">
    <property type="protein sequence ID" value="KAJ1082687.1"/>
    <property type="molecule type" value="Genomic_DNA"/>
</dbReference>
<dbReference type="AlphaFoldDB" id="A0AAV7KVE6"/>
<protein>
    <submittedName>
        <fullName evidence="1">Uncharacterized protein</fullName>
    </submittedName>
</protein>
<keyword evidence="2" id="KW-1185">Reference proteome</keyword>
<name>A0AAV7KVE6_PLEWA</name>
<evidence type="ECO:0000313" key="1">
    <source>
        <dbReference type="EMBL" id="KAJ1082687.1"/>
    </source>
</evidence>
<accession>A0AAV7KVE6</accession>
<reference evidence="1" key="1">
    <citation type="journal article" date="2022" name="bioRxiv">
        <title>Sequencing and chromosome-scale assembly of the giantPleurodeles waltlgenome.</title>
        <authorList>
            <person name="Brown T."/>
            <person name="Elewa A."/>
            <person name="Iarovenko S."/>
            <person name="Subramanian E."/>
            <person name="Araus A.J."/>
            <person name="Petzold A."/>
            <person name="Susuki M."/>
            <person name="Suzuki K.-i.T."/>
            <person name="Hayashi T."/>
            <person name="Toyoda A."/>
            <person name="Oliveira C."/>
            <person name="Osipova E."/>
            <person name="Leigh N.D."/>
            <person name="Simon A."/>
            <person name="Yun M.H."/>
        </authorList>
    </citation>
    <scope>NUCLEOTIDE SEQUENCE</scope>
    <source>
        <strain evidence="1">20211129_DDA</strain>
        <tissue evidence="1">Liver</tissue>
    </source>
</reference>
<sequence length="77" mass="8865">MRAPRLRMRSGMVGCLSECMSRLVPFTSEACVLGLFPRGERHRAAVRFTDLGLITAKRLITRRWKSTDPPAEQAWRY</sequence>
<evidence type="ECO:0000313" key="2">
    <source>
        <dbReference type="Proteomes" id="UP001066276"/>
    </source>
</evidence>
<gene>
    <name evidence="1" type="ORF">NDU88_002852</name>
</gene>
<comment type="caution">
    <text evidence="1">The sequence shown here is derived from an EMBL/GenBank/DDBJ whole genome shotgun (WGS) entry which is preliminary data.</text>
</comment>